<dbReference type="GO" id="GO:0099106">
    <property type="term" value="F:ion channel regulator activity"/>
    <property type="evidence" value="ECO:0007669"/>
    <property type="project" value="InterPro"/>
</dbReference>
<dbReference type="Proteomes" id="UP000694415">
    <property type="component" value="Unplaced"/>
</dbReference>
<comment type="similarity">
    <text evidence="2 7">Belongs to the FXYD family.</text>
</comment>
<dbReference type="InterPro" id="IPR000272">
    <property type="entry name" value="Ion-transport_regulator_FXYD"/>
</dbReference>
<protein>
    <recommendedName>
        <fullName evidence="7">FXYD domain-containing ion transport regulator</fullName>
    </recommendedName>
</protein>
<keyword evidence="5 7" id="KW-0406">Ion transport</keyword>
<evidence type="ECO:0000256" key="8">
    <source>
        <dbReference type="SAM" id="MobiDB-lite"/>
    </source>
</evidence>
<keyword evidence="4 7" id="KW-0812">Transmembrane</keyword>
<dbReference type="Pfam" id="PF02038">
    <property type="entry name" value="ATP1G1_PLM_MAT8"/>
    <property type="match status" value="1"/>
</dbReference>
<accession>A0A8C6GVB9</accession>
<organism evidence="9 10">
    <name type="scientific">Mus spicilegus</name>
    <name type="common">Mound-building mouse</name>
    <dbReference type="NCBI Taxonomy" id="10103"/>
    <lineage>
        <taxon>Eukaryota</taxon>
        <taxon>Metazoa</taxon>
        <taxon>Chordata</taxon>
        <taxon>Craniata</taxon>
        <taxon>Vertebrata</taxon>
        <taxon>Euteleostomi</taxon>
        <taxon>Mammalia</taxon>
        <taxon>Eutheria</taxon>
        <taxon>Euarchontoglires</taxon>
        <taxon>Glires</taxon>
        <taxon>Rodentia</taxon>
        <taxon>Myomorpha</taxon>
        <taxon>Muroidea</taxon>
        <taxon>Muridae</taxon>
        <taxon>Murinae</taxon>
        <taxon>Mus</taxon>
        <taxon>Mus</taxon>
    </lineage>
</organism>
<reference evidence="9" key="2">
    <citation type="submission" date="2025-09" db="UniProtKB">
        <authorList>
            <consortium name="Ensembl"/>
        </authorList>
    </citation>
    <scope>IDENTIFICATION</scope>
</reference>
<dbReference type="AlphaFoldDB" id="A0A8C6GVB9"/>
<dbReference type="Gene3D" id="1.20.5.780">
    <property type="entry name" value="Single helix bin"/>
    <property type="match status" value="1"/>
</dbReference>
<reference evidence="9" key="1">
    <citation type="submission" date="2025-08" db="UniProtKB">
        <authorList>
            <consortium name="Ensembl"/>
        </authorList>
    </citation>
    <scope>IDENTIFICATION</scope>
</reference>
<proteinExistence type="inferred from homology"/>
<keyword evidence="7" id="KW-1133">Transmembrane helix</keyword>
<name>A0A8C6GVB9_MUSSI</name>
<dbReference type="GeneTree" id="ENSGT01030000235344"/>
<dbReference type="GO" id="GO:0016020">
    <property type="term" value="C:membrane"/>
    <property type="evidence" value="ECO:0007669"/>
    <property type="project" value="UniProtKB-SubCell"/>
</dbReference>
<dbReference type="GO" id="GO:0043269">
    <property type="term" value="P:regulation of monoatomic ion transport"/>
    <property type="evidence" value="ECO:0007669"/>
    <property type="project" value="InterPro"/>
</dbReference>
<evidence type="ECO:0000256" key="2">
    <source>
        <dbReference type="ARBA" id="ARBA00005948"/>
    </source>
</evidence>
<evidence type="ECO:0000256" key="7">
    <source>
        <dbReference type="RuleBase" id="RU364131"/>
    </source>
</evidence>
<dbReference type="InterPro" id="IPR047282">
    <property type="entry name" value="ATNG"/>
</dbReference>
<sequence>MQGPWGERRGCYSLLCCSEVPSFSACGGQRLFPYPHVGPLLQPAQAGKFRVRVPSPAPPPASFLLSQPSSSSVKEGSATVPIQAPGKGRHSLAPAYLRHLQQLLPWTGGTWVAVPRGQRIPSSTVSPSSPAYSVTWLPALGSCYLLLTRRGCSRVDFGRSVRGRAYTTAHVSSLQDYETVRKGGLIFAGLAFVVGLLIILSKWGQMEHFPKSYRKDTCQVPTHTPA</sequence>
<evidence type="ECO:0000256" key="3">
    <source>
        <dbReference type="ARBA" id="ARBA00022448"/>
    </source>
</evidence>
<evidence type="ECO:0000256" key="1">
    <source>
        <dbReference type="ARBA" id="ARBA00004167"/>
    </source>
</evidence>
<evidence type="ECO:0000313" key="9">
    <source>
        <dbReference type="Ensembl" id="ENSMSIP00000011198.1"/>
    </source>
</evidence>
<dbReference type="CDD" id="cd20318">
    <property type="entry name" value="FXYD2"/>
    <property type="match status" value="1"/>
</dbReference>
<keyword evidence="10" id="KW-1185">Reference proteome</keyword>
<dbReference type="Ensembl" id="ENSMSIT00000014218.1">
    <property type="protein sequence ID" value="ENSMSIP00000011198.1"/>
    <property type="gene ID" value="ENSMSIG00000009773.1"/>
</dbReference>
<feature type="region of interest" description="Disordered" evidence="8">
    <location>
        <begin position="65"/>
        <end position="84"/>
    </location>
</feature>
<evidence type="ECO:0000256" key="5">
    <source>
        <dbReference type="ARBA" id="ARBA00023065"/>
    </source>
</evidence>
<evidence type="ECO:0000313" key="10">
    <source>
        <dbReference type="Proteomes" id="UP000694415"/>
    </source>
</evidence>
<dbReference type="GO" id="GO:0006811">
    <property type="term" value="P:monoatomic ion transport"/>
    <property type="evidence" value="ECO:0007669"/>
    <property type="project" value="UniProtKB-KW"/>
</dbReference>
<keyword evidence="6 7" id="KW-0472">Membrane</keyword>
<evidence type="ECO:0000256" key="4">
    <source>
        <dbReference type="ARBA" id="ARBA00022692"/>
    </source>
</evidence>
<feature type="transmembrane region" description="Helical" evidence="7">
    <location>
        <begin position="184"/>
        <end position="204"/>
    </location>
</feature>
<comment type="subcellular location">
    <subcellularLocation>
        <location evidence="1">Membrane</location>
        <topology evidence="1">Single-pass membrane protein</topology>
    </subcellularLocation>
</comment>
<evidence type="ECO:0000256" key="6">
    <source>
        <dbReference type="ARBA" id="ARBA00023136"/>
    </source>
</evidence>
<keyword evidence="3 7" id="KW-0813">Transport</keyword>